<dbReference type="AlphaFoldDB" id="A0A316AL94"/>
<dbReference type="PANTHER" id="PTHR30273">
    <property type="entry name" value="PERIPLASMIC SIGNAL SENSOR AND SIGMA FACTOR ACTIVATOR FECR-RELATED"/>
    <property type="match status" value="1"/>
</dbReference>
<dbReference type="PANTHER" id="PTHR30273:SF2">
    <property type="entry name" value="PROTEIN FECR"/>
    <property type="match status" value="1"/>
</dbReference>
<evidence type="ECO:0000313" key="5">
    <source>
        <dbReference type="Proteomes" id="UP000245880"/>
    </source>
</evidence>
<dbReference type="Gene3D" id="3.55.50.30">
    <property type="match status" value="1"/>
</dbReference>
<dbReference type="InterPro" id="IPR032508">
    <property type="entry name" value="FecR_C"/>
</dbReference>
<dbReference type="Proteomes" id="UP000245880">
    <property type="component" value="Unassembled WGS sequence"/>
</dbReference>
<keyword evidence="1" id="KW-0472">Membrane</keyword>
<dbReference type="EMBL" id="QGDT01000004">
    <property type="protein sequence ID" value="PWJ58575.1"/>
    <property type="molecule type" value="Genomic_DNA"/>
</dbReference>
<organism evidence="4 5">
    <name type="scientific">Dyadobacter jejuensis</name>
    <dbReference type="NCBI Taxonomy" id="1082580"/>
    <lineage>
        <taxon>Bacteria</taxon>
        <taxon>Pseudomonadati</taxon>
        <taxon>Bacteroidota</taxon>
        <taxon>Cytophagia</taxon>
        <taxon>Cytophagales</taxon>
        <taxon>Spirosomataceae</taxon>
        <taxon>Dyadobacter</taxon>
    </lineage>
</organism>
<protein>
    <submittedName>
        <fullName evidence="4">FecR protein</fullName>
    </submittedName>
</protein>
<dbReference type="InterPro" id="IPR012373">
    <property type="entry name" value="Ferrdict_sens_TM"/>
</dbReference>
<keyword evidence="5" id="KW-1185">Reference proteome</keyword>
<feature type="domain" description="Protein FecR C-terminal" evidence="3">
    <location>
        <begin position="312"/>
        <end position="380"/>
    </location>
</feature>
<dbReference type="PIRSF" id="PIRSF018266">
    <property type="entry name" value="FecR"/>
    <property type="match status" value="1"/>
</dbReference>
<dbReference type="InterPro" id="IPR006860">
    <property type="entry name" value="FecR"/>
</dbReference>
<proteinExistence type="predicted"/>
<feature type="transmembrane region" description="Helical" evidence="1">
    <location>
        <begin position="78"/>
        <end position="100"/>
    </location>
</feature>
<evidence type="ECO:0000259" key="2">
    <source>
        <dbReference type="Pfam" id="PF04773"/>
    </source>
</evidence>
<gene>
    <name evidence="4" type="ORF">CLV98_104435</name>
</gene>
<keyword evidence="1" id="KW-1133">Transmembrane helix</keyword>
<dbReference type="Pfam" id="PF16344">
    <property type="entry name" value="FecR_C"/>
    <property type="match status" value="1"/>
</dbReference>
<evidence type="ECO:0000313" key="4">
    <source>
        <dbReference type="EMBL" id="PWJ58575.1"/>
    </source>
</evidence>
<sequence length="385" mass="43685">MIARYLKGELTFSEQVELRNWLEEDPNNQRLLDELEDEETLSKDLYFFSTVDKTQAWENISKELHTASDRSKWSIWKYWKYAAAAVLLMVLSYVFVLNTYTKERSDISQEQVPEPKNDVLPGGDHATLTLADGSVLSLEDMTDGTVKQEGGIRISKRQGQVVYEMLNVEEKAPVTYNTIRTPVGGQYHVILPDGSKVWLNSESSLYFPTAFNGPKRVVKLTGEGYFEIEHDSNKPFLVSTLQTDIEVLGTHFNVMAYTNEGANRTTLLEGAVKVGSGANKRTLKPGQQAVGSGDIRVIDIDPDQAVAWKNGYFQFESESLESILRQLKRWYDIELEDEHAIPDTHFTAYISRNTSLSNVLRMLELSGELKFKIEGNKVSIQEKKH</sequence>
<feature type="domain" description="FecR protein" evidence="2">
    <location>
        <begin position="178"/>
        <end position="273"/>
    </location>
</feature>
<dbReference type="Pfam" id="PF04773">
    <property type="entry name" value="FecR"/>
    <property type="match status" value="1"/>
</dbReference>
<dbReference type="Gene3D" id="2.60.120.1440">
    <property type="match status" value="1"/>
</dbReference>
<keyword evidence="1" id="KW-0812">Transmembrane</keyword>
<evidence type="ECO:0000256" key="1">
    <source>
        <dbReference type="SAM" id="Phobius"/>
    </source>
</evidence>
<accession>A0A316AL94</accession>
<reference evidence="4 5" key="1">
    <citation type="submission" date="2018-03" db="EMBL/GenBank/DDBJ databases">
        <title>Genomic Encyclopedia of Archaeal and Bacterial Type Strains, Phase II (KMG-II): from individual species to whole genera.</title>
        <authorList>
            <person name="Goeker M."/>
        </authorList>
    </citation>
    <scope>NUCLEOTIDE SEQUENCE [LARGE SCALE GENOMIC DNA]</scope>
    <source>
        <strain evidence="4 5">DSM 100346</strain>
    </source>
</reference>
<dbReference type="GO" id="GO:0016989">
    <property type="term" value="F:sigma factor antagonist activity"/>
    <property type="evidence" value="ECO:0007669"/>
    <property type="project" value="TreeGrafter"/>
</dbReference>
<comment type="caution">
    <text evidence="4">The sequence shown here is derived from an EMBL/GenBank/DDBJ whole genome shotgun (WGS) entry which is preliminary data.</text>
</comment>
<evidence type="ECO:0000259" key="3">
    <source>
        <dbReference type="Pfam" id="PF16344"/>
    </source>
</evidence>
<name>A0A316AL94_9BACT</name>